<dbReference type="EMBL" id="CM003374">
    <property type="protein sequence ID" value="KOM41291.1"/>
    <property type="molecule type" value="Genomic_DNA"/>
</dbReference>
<dbReference type="Gramene" id="KOM41291">
    <property type="protein sequence ID" value="KOM41291"/>
    <property type="gene ID" value="LR48_Vigan04g148900"/>
</dbReference>
<gene>
    <name evidence="1" type="ORF">LR48_Vigan04g148900</name>
</gene>
<organism evidence="1 2">
    <name type="scientific">Phaseolus angularis</name>
    <name type="common">Azuki bean</name>
    <name type="synonym">Vigna angularis</name>
    <dbReference type="NCBI Taxonomy" id="3914"/>
    <lineage>
        <taxon>Eukaryota</taxon>
        <taxon>Viridiplantae</taxon>
        <taxon>Streptophyta</taxon>
        <taxon>Embryophyta</taxon>
        <taxon>Tracheophyta</taxon>
        <taxon>Spermatophyta</taxon>
        <taxon>Magnoliopsida</taxon>
        <taxon>eudicotyledons</taxon>
        <taxon>Gunneridae</taxon>
        <taxon>Pentapetalae</taxon>
        <taxon>rosids</taxon>
        <taxon>fabids</taxon>
        <taxon>Fabales</taxon>
        <taxon>Fabaceae</taxon>
        <taxon>Papilionoideae</taxon>
        <taxon>50 kb inversion clade</taxon>
        <taxon>NPAAA clade</taxon>
        <taxon>indigoferoid/millettioid clade</taxon>
        <taxon>Phaseoleae</taxon>
        <taxon>Vigna</taxon>
    </lineage>
</organism>
<evidence type="ECO:0000313" key="1">
    <source>
        <dbReference type="EMBL" id="KOM41291.1"/>
    </source>
</evidence>
<evidence type="ECO:0000313" key="2">
    <source>
        <dbReference type="Proteomes" id="UP000053144"/>
    </source>
</evidence>
<dbReference type="AlphaFoldDB" id="A0A0L9UEY1"/>
<accession>A0A0L9UEY1</accession>
<name>A0A0L9UEY1_PHAAN</name>
<dbReference type="Proteomes" id="UP000053144">
    <property type="component" value="Chromosome 4"/>
</dbReference>
<sequence length="80" mass="8958">MLDDYGASSKEISESIVKASAELVAEMNKDDGGCRHDGGYSTPCEEQEIYNNFASEGGIYNHESVMKEGRRRKRYKSMSL</sequence>
<reference evidence="2" key="1">
    <citation type="journal article" date="2015" name="Proc. Natl. Acad. Sci. U.S.A.">
        <title>Genome sequencing of adzuki bean (Vigna angularis) provides insight into high starch and low fat accumulation and domestication.</title>
        <authorList>
            <person name="Yang K."/>
            <person name="Tian Z."/>
            <person name="Chen C."/>
            <person name="Luo L."/>
            <person name="Zhao B."/>
            <person name="Wang Z."/>
            <person name="Yu L."/>
            <person name="Li Y."/>
            <person name="Sun Y."/>
            <person name="Li W."/>
            <person name="Chen Y."/>
            <person name="Li Y."/>
            <person name="Zhang Y."/>
            <person name="Ai D."/>
            <person name="Zhao J."/>
            <person name="Shang C."/>
            <person name="Ma Y."/>
            <person name="Wu B."/>
            <person name="Wang M."/>
            <person name="Gao L."/>
            <person name="Sun D."/>
            <person name="Zhang P."/>
            <person name="Guo F."/>
            <person name="Wang W."/>
            <person name="Li Y."/>
            <person name="Wang J."/>
            <person name="Varshney R.K."/>
            <person name="Wang J."/>
            <person name="Ling H.Q."/>
            <person name="Wan P."/>
        </authorList>
    </citation>
    <scope>NUCLEOTIDE SEQUENCE</scope>
    <source>
        <strain evidence="2">cv. Jingnong 6</strain>
    </source>
</reference>
<proteinExistence type="predicted"/>
<protein>
    <submittedName>
        <fullName evidence="1">Uncharacterized protein</fullName>
    </submittedName>
</protein>